<organism evidence="1 2">
    <name type="scientific">Pseudoxanthomonas kaohsiungensis</name>
    <dbReference type="NCBI Taxonomy" id="283923"/>
    <lineage>
        <taxon>Bacteria</taxon>
        <taxon>Pseudomonadati</taxon>
        <taxon>Pseudomonadota</taxon>
        <taxon>Gammaproteobacteria</taxon>
        <taxon>Lysobacterales</taxon>
        <taxon>Lysobacteraceae</taxon>
        <taxon>Pseudoxanthomonas</taxon>
    </lineage>
</organism>
<dbReference type="RefSeq" id="WP_162376556.1">
    <property type="nucleotide sequence ID" value="NZ_JBHTKN010000002.1"/>
</dbReference>
<evidence type="ECO:0000313" key="1">
    <source>
        <dbReference type="EMBL" id="MFD1041809.1"/>
    </source>
</evidence>
<gene>
    <name evidence="1" type="ORF">ACFQ2N_05530</name>
</gene>
<comment type="caution">
    <text evidence="1">The sequence shown here is derived from an EMBL/GenBank/DDBJ whole genome shotgun (WGS) entry which is preliminary data.</text>
</comment>
<dbReference type="EMBL" id="JBHTKN010000002">
    <property type="protein sequence ID" value="MFD1041809.1"/>
    <property type="molecule type" value="Genomic_DNA"/>
</dbReference>
<evidence type="ECO:0000313" key="2">
    <source>
        <dbReference type="Proteomes" id="UP001597033"/>
    </source>
</evidence>
<proteinExistence type="predicted"/>
<dbReference type="Proteomes" id="UP001597033">
    <property type="component" value="Unassembled WGS sequence"/>
</dbReference>
<keyword evidence="2" id="KW-1185">Reference proteome</keyword>
<name>A0ABW3LWY7_9GAMM</name>
<accession>A0ABW3LWY7</accession>
<protein>
    <submittedName>
        <fullName evidence="1">Uncharacterized protein</fullName>
    </submittedName>
</protein>
<reference evidence="2" key="1">
    <citation type="journal article" date="2019" name="Int. J. Syst. Evol. Microbiol.">
        <title>The Global Catalogue of Microorganisms (GCM) 10K type strain sequencing project: providing services to taxonomists for standard genome sequencing and annotation.</title>
        <authorList>
            <consortium name="The Broad Institute Genomics Platform"/>
            <consortium name="The Broad Institute Genome Sequencing Center for Infectious Disease"/>
            <person name="Wu L."/>
            <person name="Ma J."/>
        </authorList>
    </citation>
    <scope>NUCLEOTIDE SEQUENCE [LARGE SCALE GENOMIC DNA]</scope>
    <source>
        <strain evidence="2">CCUG 55854</strain>
    </source>
</reference>
<sequence length="92" mass="10363">MSDVNDDAVLKTLLDRLLRFRLPRALDLKQRVDAGERLGDADIDFLKRALEDAKQGQRFVARNPQFHALGAQIVQLYDAIVSRAMKNEAGRG</sequence>